<dbReference type="GO" id="GO:0003723">
    <property type="term" value="F:RNA binding"/>
    <property type="evidence" value="ECO:0000318"/>
    <property type="project" value="GO_Central"/>
</dbReference>
<dbReference type="Proteomes" id="UP000009022">
    <property type="component" value="Unassembled WGS sequence"/>
</dbReference>
<dbReference type="Gene3D" id="1.25.10.10">
    <property type="entry name" value="Leucine-rich Repeat Variant"/>
    <property type="match status" value="1"/>
</dbReference>
<gene>
    <name evidence="4" type="ORF">TRIADDRAFT_62351</name>
</gene>
<dbReference type="PANTHER" id="PTHR12758">
    <property type="entry name" value="APOPTOSIS INHIBITOR 5-RELATED"/>
    <property type="match status" value="1"/>
</dbReference>
<keyword evidence="5" id="KW-1185">Reference proteome</keyword>
<sequence>MAEVIGVSELYKHYGILADAADKNQHAESYKIILQATQGDSKEKLLSASFIPKFFKHFPDLAEEAFDKQIDLIEDEESNVRKAAVKHFPELCKDDSQYCKRVADILTQFLVTDIDAEVTLCRRSMITLLVADPTGVLEVIFSHIKSNAQIQGKGLNCMRRCAIACLKVAVNELKGTLFNSNEDNERFLAEQIKNPKDSNSVGRILSCLKSTIPFIQVAYIVNKFPSKAGSSSAQLMTYVTRNVLPVLNSIDGEGERLSILKCYAEISNGCHDTTVAEACAPLLYPILIQYLPEPPDNSQEAKEESNDTEPNYQFSYVECLLYTFHRLCSESQTFISEDGDKFKDFKKRLQYFTLCCQNYTKRLRSFLQERTAAALKLEKNQIKLQAIKTMTNITNLVKDFFRNPLSFKTQVTLSWQSTADSASTALPNESKGQRKRITFDAAPVPAKKANTTAKQGGNKPNRQPYRPPYRRSNWS</sequence>
<comment type="similarity">
    <text evidence="1">Belongs to the API5 family.</text>
</comment>
<dbReference type="GO" id="GO:0043066">
    <property type="term" value="P:negative regulation of apoptotic process"/>
    <property type="evidence" value="ECO:0000318"/>
    <property type="project" value="GO_Central"/>
</dbReference>
<reference evidence="4 5" key="1">
    <citation type="journal article" date="2008" name="Nature">
        <title>The Trichoplax genome and the nature of placozoans.</title>
        <authorList>
            <person name="Srivastava M."/>
            <person name="Begovic E."/>
            <person name="Chapman J."/>
            <person name="Putnam N.H."/>
            <person name="Hellsten U."/>
            <person name="Kawashima T."/>
            <person name="Kuo A."/>
            <person name="Mitros T."/>
            <person name="Salamov A."/>
            <person name="Carpenter M.L."/>
            <person name="Signorovitch A.Y."/>
            <person name="Moreno M.A."/>
            <person name="Kamm K."/>
            <person name="Grimwood J."/>
            <person name="Schmutz J."/>
            <person name="Shapiro H."/>
            <person name="Grigoriev I.V."/>
            <person name="Buss L.W."/>
            <person name="Schierwater B."/>
            <person name="Dellaporta S.L."/>
            <person name="Rokhsar D.S."/>
        </authorList>
    </citation>
    <scope>NUCLEOTIDE SEQUENCE [LARGE SCALE GENOMIC DNA]</scope>
    <source>
        <strain evidence="4 5">Grell-BS-1999</strain>
    </source>
</reference>
<dbReference type="Pfam" id="PF05918">
    <property type="entry name" value="API5"/>
    <property type="match status" value="2"/>
</dbReference>
<dbReference type="EMBL" id="DS985280">
    <property type="protein sequence ID" value="EDV19201.1"/>
    <property type="molecule type" value="Genomic_DNA"/>
</dbReference>
<dbReference type="InterPro" id="IPR016024">
    <property type="entry name" value="ARM-type_fold"/>
</dbReference>
<dbReference type="OMA" id="RCIKFLA"/>
<protein>
    <recommendedName>
        <fullName evidence="6">Apoptosis inhibitor 5</fullName>
    </recommendedName>
</protein>
<evidence type="ECO:0000256" key="2">
    <source>
        <dbReference type="ARBA" id="ARBA00022703"/>
    </source>
</evidence>
<proteinExistence type="inferred from homology"/>
<dbReference type="eggNOG" id="KOG2213">
    <property type="taxonomic scope" value="Eukaryota"/>
</dbReference>
<dbReference type="PhylomeDB" id="B3SDJ2"/>
<dbReference type="InterPro" id="IPR008383">
    <property type="entry name" value="API5"/>
</dbReference>
<evidence type="ECO:0008006" key="6">
    <source>
        <dbReference type="Google" id="ProtNLM"/>
    </source>
</evidence>
<dbReference type="KEGG" id="tad:TRIADDRAFT_62351"/>
<dbReference type="RefSeq" id="XP_002118321.1">
    <property type="nucleotide sequence ID" value="XM_002118285.1"/>
</dbReference>
<accession>B3SDJ2</accession>
<evidence type="ECO:0000313" key="4">
    <source>
        <dbReference type="EMBL" id="EDV19201.1"/>
    </source>
</evidence>
<dbReference type="InParanoid" id="B3SDJ2"/>
<dbReference type="GeneID" id="6759534"/>
<organism evidence="4 5">
    <name type="scientific">Trichoplax adhaerens</name>
    <name type="common">Trichoplax reptans</name>
    <dbReference type="NCBI Taxonomy" id="10228"/>
    <lineage>
        <taxon>Eukaryota</taxon>
        <taxon>Metazoa</taxon>
        <taxon>Placozoa</taxon>
        <taxon>Uniplacotomia</taxon>
        <taxon>Trichoplacea</taxon>
        <taxon>Trichoplacidae</taxon>
        <taxon>Trichoplax</taxon>
    </lineage>
</organism>
<dbReference type="CTD" id="6759534"/>
<dbReference type="GO" id="GO:0006915">
    <property type="term" value="P:apoptotic process"/>
    <property type="evidence" value="ECO:0007669"/>
    <property type="project" value="UniProtKB-KW"/>
</dbReference>
<evidence type="ECO:0000313" key="5">
    <source>
        <dbReference type="Proteomes" id="UP000009022"/>
    </source>
</evidence>
<dbReference type="STRING" id="10228.B3SDJ2"/>
<dbReference type="SUPFAM" id="SSF48371">
    <property type="entry name" value="ARM repeat"/>
    <property type="match status" value="1"/>
</dbReference>
<dbReference type="InterPro" id="IPR011989">
    <property type="entry name" value="ARM-like"/>
</dbReference>
<keyword evidence="2" id="KW-0053">Apoptosis</keyword>
<evidence type="ECO:0000256" key="3">
    <source>
        <dbReference type="SAM" id="MobiDB-lite"/>
    </source>
</evidence>
<dbReference type="HOGENOM" id="CLU_037809_1_0_1"/>
<feature type="region of interest" description="Disordered" evidence="3">
    <location>
        <begin position="422"/>
        <end position="475"/>
    </location>
</feature>
<dbReference type="OrthoDB" id="19224at2759"/>
<evidence type="ECO:0000256" key="1">
    <source>
        <dbReference type="ARBA" id="ARBA00009515"/>
    </source>
</evidence>
<dbReference type="FunCoup" id="B3SDJ2">
    <property type="interactions" value="2810"/>
</dbReference>
<name>B3SDJ2_TRIAD</name>
<dbReference type="GO" id="GO:0005634">
    <property type="term" value="C:nucleus"/>
    <property type="evidence" value="ECO:0000318"/>
    <property type="project" value="GO_Central"/>
</dbReference>
<dbReference type="AlphaFoldDB" id="B3SDJ2"/>
<dbReference type="PANTHER" id="PTHR12758:SF19">
    <property type="entry name" value="APOPTOSIS INHIBITOR 5"/>
    <property type="match status" value="1"/>
</dbReference>